<evidence type="ECO:0000313" key="8">
    <source>
        <dbReference type="Proteomes" id="UP000306196"/>
    </source>
</evidence>
<dbReference type="Proteomes" id="UP000306196">
    <property type="component" value="Unassembled WGS sequence"/>
</dbReference>
<dbReference type="SUPFAM" id="SSF54001">
    <property type="entry name" value="Cysteine proteinases"/>
    <property type="match status" value="1"/>
</dbReference>
<dbReference type="Gene3D" id="3.90.1720.10">
    <property type="entry name" value="endopeptidase domain like (from Nostoc punctiforme)"/>
    <property type="match status" value="1"/>
</dbReference>
<dbReference type="EMBL" id="VAUV01000020">
    <property type="protein sequence ID" value="TLD68739.1"/>
    <property type="molecule type" value="Genomic_DNA"/>
</dbReference>
<dbReference type="PROSITE" id="PS51935">
    <property type="entry name" value="NLPC_P60"/>
    <property type="match status" value="1"/>
</dbReference>
<organism evidence="7 8">
    <name type="scientific">Phragmitibacter flavus</name>
    <dbReference type="NCBI Taxonomy" id="2576071"/>
    <lineage>
        <taxon>Bacteria</taxon>
        <taxon>Pseudomonadati</taxon>
        <taxon>Verrucomicrobiota</taxon>
        <taxon>Verrucomicrobiia</taxon>
        <taxon>Verrucomicrobiales</taxon>
        <taxon>Verrucomicrobiaceae</taxon>
        <taxon>Phragmitibacter</taxon>
    </lineage>
</organism>
<evidence type="ECO:0000256" key="4">
    <source>
        <dbReference type="ARBA" id="ARBA00022807"/>
    </source>
</evidence>
<keyword evidence="8" id="KW-1185">Reference proteome</keyword>
<dbReference type="RefSeq" id="WP_138088350.1">
    <property type="nucleotide sequence ID" value="NZ_VAUV01000020.1"/>
</dbReference>
<comment type="similarity">
    <text evidence="1">Belongs to the peptidase C40 family.</text>
</comment>
<keyword evidence="5" id="KW-1133">Transmembrane helix</keyword>
<evidence type="ECO:0000256" key="1">
    <source>
        <dbReference type="ARBA" id="ARBA00007074"/>
    </source>
</evidence>
<keyword evidence="5" id="KW-0812">Transmembrane</keyword>
<dbReference type="GO" id="GO:0008234">
    <property type="term" value="F:cysteine-type peptidase activity"/>
    <property type="evidence" value="ECO:0007669"/>
    <property type="project" value="UniProtKB-KW"/>
</dbReference>
<dbReference type="Pfam" id="PF00877">
    <property type="entry name" value="NLPC_P60"/>
    <property type="match status" value="1"/>
</dbReference>
<feature type="transmembrane region" description="Helical" evidence="5">
    <location>
        <begin position="29"/>
        <end position="50"/>
    </location>
</feature>
<comment type="caution">
    <text evidence="7">The sequence shown here is derived from an EMBL/GenBank/DDBJ whole genome shotgun (WGS) entry which is preliminary data.</text>
</comment>
<evidence type="ECO:0000256" key="3">
    <source>
        <dbReference type="ARBA" id="ARBA00022801"/>
    </source>
</evidence>
<evidence type="ECO:0000313" key="7">
    <source>
        <dbReference type="EMBL" id="TLD68739.1"/>
    </source>
</evidence>
<keyword evidence="3" id="KW-0378">Hydrolase</keyword>
<name>A0A5R8KB24_9BACT</name>
<proteinExistence type="inferred from homology"/>
<evidence type="ECO:0000256" key="5">
    <source>
        <dbReference type="SAM" id="Phobius"/>
    </source>
</evidence>
<keyword evidence="2" id="KW-0645">Protease</keyword>
<reference evidence="7 8" key="1">
    <citation type="submission" date="2019-05" db="EMBL/GenBank/DDBJ databases">
        <title>Verrucobacter flavum gen. nov., sp. nov. a new member of the family Verrucomicrobiaceae.</title>
        <authorList>
            <person name="Szuroczki S."/>
            <person name="Abbaszade G."/>
            <person name="Szabo A."/>
            <person name="Felfoldi T."/>
            <person name="Schumann P."/>
            <person name="Boka K."/>
            <person name="Keki Z."/>
            <person name="Toumi M."/>
            <person name="Toth E."/>
        </authorList>
    </citation>
    <scope>NUCLEOTIDE SEQUENCE [LARGE SCALE GENOMIC DNA]</scope>
    <source>
        <strain evidence="7 8">MG-N-17</strain>
    </source>
</reference>
<feature type="transmembrane region" description="Helical" evidence="5">
    <location>
        <begin position="5"/>
        <end position="23"/>
    </location>
</feature>
<dbReference type="InterPro" id="IPR000064">
    <property type="entry name" value="NLP_P60_dom"/>
</dbReference>
<dbReference type="AlphaFoldDB" id="A0A5R8KB24"/>
<sequence length="238" mass="26698">MFHRLILYITIGALASVVLLTLNPVSNTLLKLAFLAALLTFWSGLIYLIWNRRPARLTLLLLPVIPSVLLLLPARPVDTKQLTSSYLRNLTKYESVRYVWGGESFFGIDCSGLPRRALRDALLTYGLSHLNSNALRTFLQHWWFDASALALSKGYRNCTTPVGTSGTIKTMDYTNLLPGDLAITRGGAHLIVYLGNDQWIQADNEKGKVLTQSGRTDENGWFHAKVTTHRWNLISSPR</sequence>
<gene>
    <name evidence="7" type="ORF">FEM03_21400</name>
</gene>
<dbReference type="InterPro" id="IPR038765">
    <property type="entry name" value="Papain-like_cys_pep_sf"/>
</dbReference>
<protein>
    <submittedName>
        <fullName evidence="7">NlpC/P60 family protein</fullName>
    </submittedName>
</protein>
<evidence type="ECO:0000256" key="2">
    <source>
        <dbReference type="ARBA" id="ARBA00022670"/>
    </source>
</evidence>
<feature type="transmembrane region" description="Helical" evidence="5">
    <location>
        <begin position="57"/>
        <end position="74"/>
    </location>
</feature>
<accession>A0A5R8KB24</accession>
<keyword evidence="4" id="KW-0788">Thiol protease</keyword>
<evidence type="ECO:0000259" key="6">
    <source>
        <dbReference type="PROSITE" id="PS51935"/>
    </source>
</evidence>
<dbReference type="GO" id="GO:0006508">
    <property type="term" value="P:proteolysis"/>
    <property type="evidence" value="ECO:0007669"/>
    <property type="project" value="UniProtKB-KW"/>
</dbReference>
<feature type="domain" description="NlpC/P60" evidence="6">
    <location>
        <begin position="80"/>
        <end position="232"/>
    </location>
</feature>
<dbReference type="OrthoDB" id="9808890at2"/>
<keyword evidence="5" id="KW-0472">Membrane</keyword>